<gene>
    <name evidence="1" type="ORF">PXEA_LOCUS29062</name>
</gene>
<evidence type="ECO:0000313" key="1">
    <source>
        <dbReference type="EMBL" id="VEL35622.1"/>
    </source>
</evidence>
<proteinExistence type="predicted"/>
<dbReference type="AlphaFoldDB" id="A0A448XFL9"/>
<keyword evidence="2" id="KW-1185">Reference proteome</keyword>
<sequence length="96" mass="11041">MVLRKYPSTVFYIQVTTPRWAVTLVYRAGLPTLSQKSSPDLEFPNQFVFPVRLSFQAAMPPSYSIVYLTSLLCLLETRMHAPVMGYTFLLKYDNVN</sequence>
<name>A0A448XFL9_9PLAT</name>
<accession>A0A448XFL9</accession>
<dbReference type="Proteomes" id="UP000784294">
    <property type="component" value="Unassembled WGS sequence"/>
</dbReference>
<evidence type="ECO:0000313" key="2">
    <source>
        <dbReference type="Proteomes" id="UP000784294"/>
    </source>
</evidence>
<reference evidence="1" key="1">
    <citation type="submission" date="2018-11" db="EMBL/GenBank/DDBJ databases">
        <authorList>
            <consortium name="Pathogen Informatics"/>
        </authorList>
    </citation>
    <scope>NUCLEOTIDE SEQUENCE</scope>
</reference>
<organism evidence="1 2">
    <name type="scientific">Protopolystoma xenopodis</name>
    <dbReference type="NCBI Taxonomy" id="117903"/>
    <lineage>
        <taxon>Eukaryota</taxon>
        <taxon>Metazoa</taxon>
        <taxon>Spiralia</taxon>
        <taxon>Lophotrochozoa</taxon>
        <taxon>Platyhelminthes</taxon>
        <taxon>Monogenea</taxon>
        <taxon>Polyopisthocotylea</taxon>
        <taxon>Polystomatidea</taxon>
        <taxon>Polystomatidae</taxon>
        <taxon>Protopolystoma</taxon>
    </lineage>
</organism>
<comment type="caution">
    <text evidence="1">The sequence shown here is derived from an EMBL/GenBank/DDBJ whole genome shotgun (WGS) entry which is preliminary data.</text>
</comment>
<protein>
    <submittedName>
        <fullName evidence="1">Uncharacterized protein</fullName>
    </submittedName>
</protein>
<dbReference type="EMBL" id="CAAALY010250261">
    <property type="protein sequence ID" value="VEL35622.1"/>
    <property type="molecule type" value="Genomic_DNA"/>
</dbReference>